<gene>
    <name evidence="1" type="ORF">CE91St55_44680</name>
</gene>
<evidence type="ECO:0000313" key="1">
    <source>
        <dbReference type="EMBL" id="GKH02487.1"/>
    </source>
</evidence>
<evidence type="ECO:0000313" key="2">
    <source>
        <dbReference type="Proteomes" id="UP001055091"/>
    </source>
</evidence>
<proteinExistence type="predicted"/>
<accession>A0A413WY26</accession>
<dbReference type="EMBL" id="BQNJ01000002">
    <property type="protein sequence ID" value="GKH02487.1"/>
    <property type="molecule type" value="Genomic_DNA"/>
</dbReference>
<dbReference type="AlphaFoldDB" id="A0A413WY26"/>
<sequence>MKSLRESFEENYEPVEVPCSNRRGFRIRYEYIGPWYQWGEDAVRRKREKRTIGNACAVSLMLFLAGSTRNLALNYDRYVEFFGMLSAAAFLFEVIGTVQFCTAKEKVTDMNYSDINAKLRLAPTVHALLLLCTAAACMAAMAGNGVTVSGLGVTMCYLGAAAASFMIYIRYSRLTLSSLSGKMQTNMVR</sequence>
<comment type="caution">
    <text evidence="1">The sequence shown here is derived from an EMBL/GenBank/DDBJ whole genome shotgun (WGS) entry which is preliminary data.</text>
</comment>
<dbReference type="Proteomes" id="UP001055091">
    <property type="component" value="Unassembled WGS sequence"/>
</dbReference>
<reference evidence="1" key="1">
    <citation type="submission" date="2022-01" db="EMBL/GenBank/DDBJ databases">
        <title>Novel bile acid biosynthetic pathways are enriched in the microbiome of centenarians.</title>
        <authorList>
            <person name="Sato Y."/>
            <person name="Atarashi K."/>
            <person name="Plichta R.D."/>
            <person name="Arai Y."/>
            <person name="Sasajima S."/>
            <person name="Kearney M.S."/>
            <person name="Suda W."/>
            <person name="Takeshita K."/>
            <person name="Sasaki T."/>
            <person name="Okamoto S."/>
            <person name="Skelly N.A."/>
            <person name="Okamura Y."/>
            <person name="Vlamakis H."/>
            <person name="Li Y."/>
            <person name="Tanoue T."/>
            <person name="Takei H."/>
            <person name="Nittono H."/>
            <person name="Narushima S."/>
            <person name="Irie J."/>
            <person name="Itoh H."/>
            <person name="Moriya K."/>
            <person name="Sugiura Y."/>
            <person name="Suematsu M."/>
            <person name="Moritoki N."/>
            <person name="Shibata S."/>
            <person name="Littman R.D."/>
            <person name="Fischbach A.M."/>
            <person name="Uwamino Y."/>
            <person name="Inoue T."/>
            <person name="Honda A."/>
            <person name="Hattori M."/>
            <person name="Murai T."/>
            <person name="Xavier J.R."/>
            <person name="Hirose N."/>
            <person name="Honda K."/>
        </authorList>
    </citation>
    <scope>NUCLEOTIDE SEQUENCE</scope>
    <source>
        <strain evidence="1">CE91-St55</strain>
    </source>
</reference>
<dbReference type="RefSeq" id="WP_006772891.1">
    <property type="nucleotide sequence ID" value="NZ_BQNJ01000002.1"/>
</dbReference>
<name>A0A413WY26_9FIRM</name>
<organism evidence="1 2">
    <name type="scientific">Hungatella hathewayi</name>
    <dbReference type="NCBI Taxonomy" id="154046"/>
    <lineage>
        <taxon>Bacteria</taxon>
        <taxon>Bacillati</taxon>
        <taxon>Bacillota</taxon>
        <taxon>Clostridia</taxon>
        <taxon>Lachnospirales</taxon>
        <taxon>Lachnospiraceae</taxon>
        <taxon>Hungatella</taxon>
    </lineage>
</organism>
<dbReference type="GeneID" id="93148571"/>
<protein>
    <submittedName>
        <fullName evidence="1">Uncharacterized protein</fullName>
    </submittedName>
</protein>